<evidence type="ECO:0000256" key="3">
    <source>
        <dbReference type="ARBA" id="ARBA00007433"/>
    </source>
</evidence>
<feature type="domain" description="Ribosome maturation protein SDO1/SBDS N-terminal" evidence="9">
    <location>
        <begin position="366"/>
        <end position="452"/>
    </location>
</feature>
<dbReference type="GO" id="GO:0016787">
    <property type="term" value="F:hydrolase activity"/>
    <property type="evidence" value="ECO:0007669"/>
    <property type="project" value="InterPro"/>
</dbReference>
<feature type="domain" description="Ribosome maturation protein SDO1/SBDS central" evidence="10">
    <location>
        <begin position="461"/>
        <end position="522"/>
    </location>
</feature>
<evidence type="ECO:0000256" key="4">
    <source>
        <dbReference type="ARBA" id="ARBA00022490"/>
    </source>
</evidence>
<evidence type="ECO:0008006" key="14">
    <source>
        <dbReference type="Google" id="ProtNLM"/>
    </source>
</evidence>
<dbReference type="InterPro" id="IPR002140">
    <property type="entry name" value="Sdo1/SBDS"/>
</dbReference>
<feature type="chain" id="PRO_5002742894" description="Pectin acetylesterase" evidence="8">
    <location>
        <begin position="30"/>
        <end position="601"/>
    </location>
</feature>
<dbReference type="RefSeq" id="XP_001748599.1">
    <property type="nucleotide sequence ID" value="XM_001748547.1"/>
</dbReference>
<dbReference type="Gene3D" id="3.40.50.1820">
    <property type="entry name" value="alpha/beta hydrolase"/>
    <property type="match status" value="1"/>
</dbReference>
<evidence type="ECO:0000256" key="5">
    <source>
        <dbReference type="ARBA" id="ARBA00022517"/>
    </source>
</evidence>
<proteinExistence type="inferred from homology"/>
<dbReference type="SUPFAM" id="SSF89895">
    <property type="entry name" value="FYSH domain"/>
    <property type="match status" value="1"/>
</dbReference>
<dbReference type="Gene3D" id="1.10.10.900">
    <property type="entry name" value="SBDS protein C-terminal domain, subdomain 1"/>
    <property type="match status" value="1"/>
</dbReference>
<dbReference type="SUPFAM" id="SSF53474">
    <property type="entry name" value="alpha/beta-Hydrolases"/>
    <property type="match status" value="1"/>
</dbReference>
<dbReference type="AlphaFoldDB" id="A9V7B2"/>
<dbReference type="EMBL" id="CH991565">
    <property type="protein sequence ID" value="EDQ86486.1"/>
    <property type="molecule type" value="Genomic_DNA"/>
</dbReference>
<evidence type="ECO:0000256" key="6">
    <source>
        <dbReference type="ARBA" id="ARBA00023242"/>
    </source>
</evidence>
<dbReference type="ESTHER" id="monbe-a9v7b2">
    <property type="family name" value="Pectinacetylesterase-Notum"/>
</dbReference>
<dbReference type="eggNOG" id="KOG4287">
    <property type="taxonomic scope" value="Eukaryota"/>
</dbReference>
<dbReference type="InterPro" id="IPR036786">
    <property type="entry name" value="Ribosome_mat_SBDS_N_sf"/>
</dbReference>
<dbReference type="PANTHER" id="PTHR10927">
    <property type="entry name" value="RIBOSOME MATURATION PROTEIN SBDS"/>
    <property type="match status" value="1"/>
</dbReference>
<sequence length="601" mass="65583">MGQGGLRALAAVVAVVGFGLGSCATASNALNLTLLTDGVDELGARCLDGSPGGYYWRAGSAANATKFLLVFNGGGWCYSLEDCAARAKTNLGTSTLFETTIQGDGITKNDPGFNPDFSSWNVAYLYYCDGTSYGGNHSEPVQVGDQTLFFRGLRILEAFLDHLQRHRGLDSATEVFLSGHSAGGLGTYMHADYVGSRVPAGALFGAIPDAGFFMMNNTVGGRDLYPAQIQNISRLASVVGDADCMAANAAEAWRCMATQHALPFVSTRLHMIQSSYDSWQLSNIFDVSCTPKYSNNTCSANQMDQFQAVHTTILGQIRATNSTRHAVWSDSCIAHSQAYYGDYFNNPSWQMSARMFTPTNQKLLTNIAVVRQKKGGKRFEIACFKNKVLSWRNKVEKDIDEVLQIHTVYTNVSKGEVAKNTDLQKAYGTDDHTKICRIILDKGELQVSKEERDAQLGALFKEVATIVADKCIDPATERPYTAAQIERAMRDIHVSVKPTASAKAQALDVIKKLAETISIARASMSVRVRLPQREAKRVKPLVLPLTIALEHEDWDDDLELECTIDPGTFRALTELVGHETKGQGLVEILSVKNVAEGDEVL</sequence>
<evidence type="ECO:0000313" key="13">
    <source>
        <dbReference type="Proteomes" id="UP000001357"/>
    </source>
</evidence>
<dbReference type="Gene3D" id="3.30.70.240">
    <property type="match status" value="1"/>
</dbReference>
<dbReference type="GO" id="GO:0005737">
    <property type="term" value="C:cytoplasm"/>
    <property type="evidence" value="ECO:0007669"/>
    <property type="project" value="UniProtKB-SubCell"/>
</dbReference>
<comment type="similarity">
    <text evidence="3">Belongs to the SDO1/SBDS family.</text>
</comment>
<dbReference type="GO" id="GO:0042256">
    <property type="term" value="P:cytosolic ribosome assembly"/>
    <property type="evidence" value="ECO:0007669"/>
    <property type="project" value="InterPro"/>
</dbReference>
<dbReference type="Pfam" id="PF03283">
    <property type="entry name" value="PAE"/>
    <property type="match status" value="1"/>
</dbReference>
<dbReference type="InterPro" id="IPR018978">
    <property type="entry name" value="SDO1/SBDS_central"/>
</dbReference>
<dbReference type="InterPro" id="IPR029058">
    <property type="entry name" value="AB_hydrolase_fold"/>
</dbReference>
<dbReference type="InterPro" id="IPR019783">
    <property type="entry name" value="SDO1/SBDS_N"/>
</dbReference>
<dbReference type="GO" id="GO:0005634">
    <property type="term" value="C:nucleus"/>
    <property type="evidence" value="ECO:0007669"/>
    <property type="project" value="UniProtKB-SubCell"/>
</dbReference>
<keyword evidence="8" id="KW-0732">Signal</keyword>
<gene>
    <name evidence="12" type="ORF">MONBRDRAFT_38375</name>
</gene>
<feature type="signal peptide" evidence="8">
    <location>
        <begin position="1"/>
        <end position="29"/>
    </location>
</feature>
<evidence type="ECO:0000259" key="10">
    <source>
        <dbReference type="Pfam" id="PF09377"/>
    </source>
</evidence>
<dbReference type="SUPFAM" id="SSF109728">
    <property type="entry name" value="Hypothetical protein AF0491, middle domain"/>
    <property type="match status" value="1"/>
</dbReference>
<dbReference type="InterPro" id="IPR018023">
    <property type="entry name" value="Ribosome_mat_SBDS_CS"/>
</dbReference>
<dbReference type="NCBIfam" id="TIGR00291">
    <property type="entry name" value="RNA_SBDS"/>
    <property type="match status" value="1"/>
</dbReference>
<dbReference type="KEGG" id="mbr:MONBRDRAFT_38375"/>
<dbReference type="InterPro" id="IPR046928">
    <property type="entry name" value="SDO1/SBDS_C"/>
</dbReference>
<evidence type="ECO:0000259" key="11">
    <source>
        <dbReference type="Pfam" id="PF20268"/>
    </source>
</evidence>
<accession>A9V7B2</accession>
<keyword evidence="5" id="KW-0690">Ribosome biogenesis</keyword>
<reference evidence="12 13" key="1">
    <citation type="journal article" date="2008" name="Nature">
        <title>The genome of the choanoflagellate Monosiga brevicollis and the origin of metazoans.</title>
        <authorList>
            <consortium name="JGI Sequencing"/>
            <person name="King N."/>
            <person name="Westbrook M.J."/>
            <person name="Young S.L."/>
            <person name="Kuo A."/>
            <person name="Abedin M."/>
            <person name="Chapman J."/>
            <person name="Fairclough S."/>
            <person name="Hellsten U."/>
            <person name="Isogai Y."/>
            <person name="Letunic I."/>
            <person name="Marr M."/>
            <person name="Pincus D."/>
            <person name="Putnam N."/>
            <person name="Rokas A."/>
            <person name="Wright K.J."/>
            <person name="Zuzow R."/>
            <person name="Dirks W."/>
            <person name="Good M."/>
            <person name="Goodstein D."/>
            <person name="Lemons D."/>
            <person name="Li W."/>
            <person name="Lyons J.B."/>
            <person name="Morris A."/>
            <person name="Nichols S."/>
            <person name="Richter D.J."/>
            <person name="Salamov A."/>
            <person name="Bork P."/>
            <person name="Lim W.A."/>
            <person name="Manning G."/>
            <person name="Miller W.T."/>
            <person name="McGinnis W."/>
            <person name="Shapiro H."/>
            <person name="Tjian R."/>
            <person name="Grigoriev I.V."/>
            <person name="Rokhsar D."/>
        </authorList>
    </citation>
    <scope>NUCLEOTIDE SEQUENCE [LARGE SCALE GENOMIC DNA]</scope>
    <source>
        <strain evidence="13">MX1 / ATCC 50154</strain>
    </source>
</reference>
<dbReference type="PROSITE" id="PS01267">
    <property type="entry name" value="UPF0023"/>
    <property type="match status" value="1"/>
</dbReference>
<evidence type="ECO:0000256" key="1">
    <source>
        <dbReference type="ARBA" id="ARBA00004123"/>
    </source>
</evidence>
<dbReference type="eggNOG" id="KOG2917">
    <property type="taxonomic scope" value="Eukaryota"/>
</dbReference>
<protein>
    <recommendedName>
        <fullName evidence="14">Pectin acetylesterase</fullName>
    </recommendedName>
</protein>
<dbReference type="PROSITE" id="PS51257">
    <property type="entry name" value="PROKAR_LIPOPROTEIN"/>
    <property type="match status" value="1"/>
</dbReference>
<name>A9V7B2_MONBE</name>
<organism evidence="12 13">
    <name type="scientific">Monosiga brevicollis</name>
    <name type="common">Choanoflagellate</name>
    <dbReference type="NCBI Taxonomy" id="81824"/>
    <lineage>
        <taxon>Eukaryota</taxon>
        <taxon>Choanoflagellata</taxon>
        <taxon>Craspedida</taxon>
        <taxon>Salpingoecidae</taxon>
        <taxon>Monosiga</taxon>
    </lineage>
</organism>
<feature type="domain" description="Ribosome maturation protein SDO1/SBDS C-terminal" evidence="11">
    <location>
        <begin position="524"/>
        <end position="591"/>
    </location>
</feature>
<keyword evidence="4" id="KW-0963">Cytoplasm</keyword>
<evidence type="ECO:0000313" key="12">
    <source>
        <dbReference type="EMBL" id="EDQ86486.1"/>
    </source>
</evidence>
<dbReference type="InParanoid" id="A9V7B2"/>
<dbReference type="GeneID" id="5893922"/>
<evidence type="ECO:0000256" key="8">
    <source>
        <dbReference type="SAM" id="SignalP"/>
    </source>
</evidence>
<comment type="subcellular location">
    <subcellularLocation>
        <location evidence="2">Cytoplasm</location>
    </subcellularLocation>
    <subcellularLocation>
        <location evidence="1">Nucleus</location>
    </subcellularLocation>
</comment>
<dbReference type="FunFam" id="3.30.1250.10:FF:000001">
    <property type="entry name" value="SBDS, ribosome maturation factor"/>
    <property type="match status" value="1"/>
</dbReference>
<dbReference type="Pfam" id="PF20268">
    <property type="entry name" value="SBDS_C"/>
    <property type="match status" value="1"/>
</dbReference>
<dbReference type="InterPro" id="IPR004963">
    <property type="entry name" value="PAE/NOTUM"/>
</dbReference>
<dbReference type="Proteomes" id="UP000001357">
    <property type="component" value="Unassembled WGS sequence"/>
</dbReference>
<dbReference type="Pfam" id="PF09377">
    <property type="entry name" value="SBDS_domain_II"/>
    <property type="match status" value="1"/>
</dbReference>
<dbReference type="PANTHER" id="PTHR10927:SF1">
    <property type="entry name" value="RIBOSOME MATURATION PROTEIN SBDS"/>
    <property type="match status" value="1"/>
</dbReference>
<keyword evidence="6" id="KW-0539">Nucleus</keyword>
<dbReference type="InterPro" id="IPR039100">
    <property type="entry name" value="Sdo1/SBDS-like"/>
</dbReference>
<keyword evidence="13" id="KW-1185">Reference proteome</keyword>
<comment type="subunit">
    <text evidence="7">Associates with the 60S ribosomal subunit.</text>
</comment>
<evidence type="ECO:0000256" key="2">
    <source>
        <dbReference type="ARBA" id="ARBA00004496"/>
    </source>
</evidence>
<dbReference type="Gene3D" id="3.30.1250.10">
    <property type="entry name" value="Ribosome maturation protein SBDS, N-terminal domain"/>
    <property type="match status" value="1"/>
</dbReference>
<dbReference type="InterPro" id="IPR037188">
    <property type="entry name" value="Sdo1/SBDS_central_sf"/>
</dbReference>
<dbReference type="Pfam" id="PF01172">
    <property type="entry name" value="SBDS_N"/>
    <property type="match status" value="1"/>
</dbReference>
<evidence type="ECO:0000256" key="7">
    <source>
        <dbReference type="ARBA" id="ARBA00049708"/>
    </source>
</evidence>
<evidence type="ECO:0000259" key="9">
    <source>
        <dbReference type="Pfam" id="PF01172"/>
    </source>
</evidence>
<dbReference type="STRING" id="81824.A9V7B2"/>